<comment type="catalytic activity">
    <reaction evidence="1 10">
        <text>D-fructose 6-phosphate + L-glutamine = D-glucosamine 6-phosphate + L-glutamate</text>
        <dbReference type="Rhea" id="RHEA:13237"/>
        <dbReference type="ChEBI" id="CHEBI:29985"/>
        <dbReference type="ChEBI" id="CHEBI:58359"/>
        <dbReference type="ChEBI" id="CHEBI:58725"/>
        <dbReference type="ChEBI" id="CHEBI:61527"/>
        <dbReference type="EC" id="2.6.1.16"/>
    </reaction>
</comment>
<dbReference type="FunFam" id="3.40.50.10490:FF:000002">
    <property type="entry name" value="Glutamine--fructose-6-phosphate aminotransferase [isomerizing]"/>
    <property type="match status" value="1"/>
</dbReference>
<evidence type="ECO:0000256" key="10">
    <source>
        <dbReference type="HAMAP-Rule" id="MF_00164"/>
    </source>
</evidence>
<dbReference type="Pfam" id="PF01380">
    <property type="entry name" value="SIS"/>
    <property type="match status" value="2"/>
</dbReference>
<dbReference type="NCBIfam" id="TIGR01135">
    <property type="entry name" value="glmS"/>
    <property type="match status" value="1"/>
</dbReference>
<keyword evidence="8" id="KW-0677">Repeat</keyword>
<dbReference type="Pfam" id="PF13522">
    <property type="entry name" value="GATase_6"/>
    <property type="match status" value="1"/>
</dbReference>
<evidence type="ECO:0000256" key="5">
    <source>
        <dbReference type="ARBA" id="ARBA00022490"/>
    </source>
</evidence>
<dbReference type="InterPro" id="IPR035490">
    <property type="entry name" value="GlmS/FrlB_SIS"/>
</dbReference>
<dbReference type="SUPFAM" id="SSF53697">
    <property type="entry name" value="SIS domain"/>
    <property type="match status" value="1"/>
</dbReference>
<dbReference type="GO" id="GO:0006002">
    <property type="term" value="P:fructose 6-phosphate metabolic process"/>
    <property type="evidence" value="ECO:0007669"/>
    <property type="project" value="TreeGrafter"/>
</dbReference>
<dbReference type="InterPro" id="IPR047084">
    <property type="entry name" value="GFAT_N"/>
</dbReference>
<dbReference type="FunFam" id="3.60.20.10:FF:000006">
    <property type="entry name" value="Glutamine--fructose-6-phosphate aminotransferase [isomerizing]"/>
    <property type="match status" value="1"/>
</dbReference>
<organism evidence="13 14">
    <name type="scientific">Chryseosolibacter histidini</name>
    <dbReference type="NCBI Taxonomy" id="2782349"/>
    <lineage>
        <taxon>Bacteria</taxon>
        <taxon>Pseudomonadati</taxon>
        <taxon>Bacteroidota</taxon>
        <taxon>Cytophagia</taxon>
        <taxon>Cytophagales</taxon>
        <taxon>Chryseotaleaceae</taxon>
        <taxon>Chryseosolibacter</taxon>
    </lineage>
</organism>
<dbReference type="PROSITE" id="PS51278">
    <property type="entry name" value="GATASE_TYPE_2"/>
    <property type="match status" value="1"/>
</dbReference>
<reference evidence="13 14" key="1">
    <citation type="submission" date="2021-05" db="EMBL/GenBank/DDBJ databases">
        <title>A Polyphasic approach of four new species of the genus Ohtaekwangia: Ohtaekwangia histidinii sp. nov., Ohtaekwangia cretensis sp. nov., Ohtaekwangia indiensis sp. nov., Ohtaekwangia reichenbachii sp. nov. from diverse environment.</title>
        <authorList>
            <person name="Octaviana S."/>
        </authorList>
    </citation>
    <scope>NUCLEOTIDE SEQUENCE [LARGE SCALE GENOMIC DNA]</scope>
    <source>
        <strain evidence="13 14">PWU4</strain>
    </source>
</reference>
<dbReference type="CDD" id="cd05008">
    <property type="entry name" value="SIS_GlmS_GlmD_1"/>
    <property type="match status" value="1"/>
</dbReference>
<feature type="initiator methionine" description="Removed" evidence="10">
    <location>
        <position position="1"/>
    </location>
</feature>
<evidence type="ECO:0000256" key="3">
    <source>
        <dbReference type="ARBA" id="ARBA00012916"/>
    </source>
</evidence>
<dbReference type="Gene3D" id="3.60.20.10">
    <property type="entry name" value="Glutamine Phosphoribosylpyrophosphate, subunit 1, domain 1"/>
    <property type="match status" value="1"/>
</dbReference>
<keyword evidence="9" id="KW-0315">Glutamine amidotransferase</keyword>
<evidence type="ECO:0000256" key="8">
    <source>
        <dbReference type="ARBA" id="ARBA00022737"/>
    </source>
</evidence>
<comment type="caution">
    <text evidence="13">The sequence shown here is derived from an EMBL/GenBank/DDBJ whole genome shotgun (WGS) entry which is preliminary data.</text>
</comment>
<dbReference type="SUPFAM" id="SSF56235">
    <property type="entry name" value="N-terminal nucleophile aminohydrolases (Ntn hydrolases)"/>
    <property type="match status" value="1"/>
</dbReference>
<dbReference type="InterPro" id="IPR005855">
    <property type="entry name" value="GFAT"/>
</dbReference>
<evidence type="ECO:0000256" key="2">
    <source>
        <dbReference type="ARBA" id="ARBA00004496"/>
    </source>
</evidence>
<dbReference type="PANTHER" id="PTHR10937:SF0">
    <property type="entry name" value="GLUTAMINE--FRUCTOSE-6-PHOSPHATE TRANSAMINASE (ISOMERIZING)"/>
    <property type="match status" value="1"/>
</dbReference>
<dbReference type="GO" id="GO:0006487">
    <property type="term" value="P:protein N-linked glycosylation"/>
    <property type="evidence" value="ECO:0007669"/>
    <property type="project" value="TreeGrafter"/>
</dbReference>
<evidence type="ECO:0000259" key="12">
    <source>
        <dbReference type="PROSITE" id="PS51464"/>
    </source>
</evidence>
<dbReference type="Gene3D" id="3.40.50.10490">
    <property type="entry name" value="Glucose-6-phosphate isomerase like protein, domain 1"/>
    <property type="match status" value="2"/>
</dbReference>
<dbReference type="EC" id="2.6.1.16" evidence="3 10"/>
<dbReference type="GO" id="GO:0004360">
    <property type="term" value="F:glutamine-fructose-6-phosphate transaminase (isomerizing) activity"/>
    <property type="evidence" value="ECO:0007669"/>
    <property type="project" value="UniProtKB-UniRule"/>
</dbReference>
<dbReference type="PANTHER" id="PTHR10937">
    <property type="entry name" value="GLUCOSAMINE--FRUCTOSE-6-PHOSPHATE AMINOTRANSFERASE, ISOMERIZING"/>
    <property type="match status" value="1"/>
</dbReference>
<dbReference type="InterPro" id="IPR029055">
    <property type="entry name" value="Ntn_hydrolases_N"/>
</dbReference>
<dbReference type="CDD" id="cd05009">
    <property type="entry name" value="SIS_GlmS_GlmD_2"/>
    <property type="match status" value="1"/>
</dbReference>
<evidence type="ECO:0000256" key="9">
    <source>
        <dbReference type="ARBA" id="ARBA00022962"/>
    </source>
</evidence>
<evidence type="ECO:0000259" key="11">
    <source>
        <dbReference type="PROSITE" id="PS51278"/>
    </source>
</evidence>
<dbReference type="GO" id="GO:0006047">
    <property type="term" value="P:UDP-N-acetylglucosamine metabolic process"/>
    <property type="evidence" value="ECO:0007669"/>
    <property type="project" value="TreeGrafter"/>
</dbReference>
<keyword evidence="7 10" id="KW-0808">Transferase</keyword>
<protein>
    <recommendedName>
        <fullName evidence="4 10">Glutamine--fructose-6-phosphate aminotransferase [isomerizing]</fullName>
        <ecNumber evidence="3 10">2.6.1.16</ecNumber>
    </recommendedName>
    <alternativeName>
        <fullName evidence="10">D-fructose-6-phosphate amidotransferase</fullName>
    </alternativeName>
    <alternativeName>
        <fullName evidence="10">GFAT</fullName>
    </alternativeName>
    <alternativeName>
        <fullName evidence="10">Glucosamine-6-phosphate synthase</fullName>
    </alternativeName>
    <alternativeName>
        <fullName evidence="10">Hexosephosphate aminotransferase</fullName>
    </alternativeName>
    <alternativeName>
        <fullName evidence="10">L-glutamine--D-fructose-6-phosphate amidotransferase</fullName>
    </alternativeName>
</protein>
<evidence type="ECO:0000313" key="13">
    <source>
        <dbReference type="EMBL" id="MBT1700395.1"/>
    </source>
</evidence>
<dbReference type="Proteomes" id="UP001319200">
    <property type="component" value="Unassembled WGS sequence"/>
</dbReference>
<dbReference type="InterPro" id="IPR046348">
    <property type="entry name" value="SIS_dom_sf"/>
</dbReference>
<dbReference type="RefSeq" id="WP_254169002.1">
    <property type="nucleotide sequence ID" value="NZ_JAHESF010000040.1"/>
</dbReference>
<dbReference type="InterPro" id="IPR001347">
    <property type="entry name" value="SIS_dom"/>
</dbReference>
<keyword evidence="14" id="KW-1185">Reference proteome</keyword>
<accession>A0AAP2DPY6</accession>
<evidence type="ECO:0000256" key="4">
    <source>
        <dbReference type="ARBA" id="ARBA00016090"/>
    </source>
</evidence>
<comment type="function">
    <text evidence="10">Catalyzes the first step in hexosamine metabolism, converting fructose-6P into glucosamine-6P using glutamine as a nitrogen source.</text>
</comment>
<dbReference type="CDD" id="cd00714">
    <property type="entry name" value="GFAT"/>
    <property type="match status" value="1"/>
</dbReference>
<dbReference type="PROSITE" id="PS51464">
    <property type="entry name" value="SIS"/>
    <property type="match status" value="2"/>
</dbReference>
<dbReference type="GO" id="GO:0046349">
    <property type="term" value="P:amino sugar biosynthetic process"/>
    <property type="evidence" value="ECO:0007669"/>
    <property type="project" value="UniProtKB-ARBA"/>
</dbReference>
<name>A0AAP2DPY6_9BACT</name>
<feature type="domain" description="Glutamine amidotransferase type-2" evidence="11">
    <location>
        <begin position="2"/>
        <end position="219"/>
    </location>
</feature>
<evidence type="ECO:0000256" key="1">
    <source>
        <dbReference type="ARBA" id="ARBA00001031"/>
    </source>
</evidence>
<dbReference type="InterPro" id="IPR017932">
    <property type="entry name" value="GATase_2_dom"/>
</dbReference>
<feature type="active site" description="Nucleophile; for GATase activity" evidence="10">
    <location>
        <position position="2"/>
    </location>
</feature>
<evidence type="ECO:0000256" key="6">
    <source>
        <dbReference type="ARBA" id="ARBA00022576"/>
    </source>
</evidence>
<gene>
    <name evidence="10 13" type="primary">glmS</name>
    <name evidence="13" type="ORF">KK083_26140</name>
</gene>
<proteinExistence type="inferred from homology"/>
<feature type="domain" description="SIS" evidence="12">
    <location>
        <begin position="460"/>
        <end position="601"/>
    </location>
</feature>
<dbReference type="HAMAP" id="MF_00164">
    <property type="entry name" value="GlmS"/>
    <property type="match status" value="1"/>
</dbReference>
<dbReference type="GO" id="GO:0097367">
    <property type="term" value="F:carbohydrate derivative binding"/>
    <property type="evidence" value="ECO:0007669"/>
    <property type="project" value="InterPro"/>
</dbReference>
<keyword evidence="5 10" id="KW-0963">Cytoplasm</keyword>
<keyword evidence="6 10" id="KW-0032">Aminotransferase</keyword>
<dbReference type="InterPro" id="IPR035466">
    <property type="entry name" value="GlmS/AgaS_SIS"/>
</dbReference>
<dbReference type="GO" id="GO:0005829">
    <property type="term" value="C:cytosol"/>
    <property type="evidence" value="ECO:0007669"/>
    <property type="project" value="TreeGrafter"/>
</dbReference>
<dbReference type="AlphaFoldDB" id="A0AAP2DPY6"/>
<dbReference type="NCBIfam" id="NF001484">
    <property type="entry name" value="PRK00331.1"/>
    <property type="match status" value="1"/>
</dbReference>
<dbReference type="GO" id="GO:0005975">
    <property type="term" value="P:carbohydrate metabolic process"/>
    <property type="evidence" value="ECO:0007669"/>
    <property type="project" value="UniProtKB-UniRule"/>
</dbReference>
<feature type="active site" description="For Fru-6P isomerization activity" evidence="10">
    <location>
        <position position="606"/>
    </location>
</feature>
<comment type="subcellular location">
    <subcellularLocation>
        <location evidence="2 10">Cytoplasm</location>
    </subcellularLocation>
</comment>
<evidence type="ECO:0000313" key="14">
    <source>
        <dbReference type="Proteomes" id="UP001319200"/>
    </source>
</evidence>
<feature type="domain" description="SIS" evidence="12">
    <location>
        <begin position="288"/>
        <end position="427"/>
    </location>
</feature>
<comment type="subunit">
    <text evidence="10">Homodimer.</text>
</comment>
<evidence type="ECO:0000256" key="7">
    <source>
        <dbReference type="ARBA" id="ARBA00022679"/>
    </source>
</evidence>
<dbReference type="FunFam" id="3.40.50.10490:FF:000001">
    <property type="entry name" value="Glutamine--fructose-6-phosphate aminotransferase [isomerizing]"/>
    <property type="match status" value="1"/>
</dbReference>
<sequence length="611" mass="67177">MCGIVAYVGKRQAHEIVIKGLKRLEYRGYDSAGIALLNGGLNVYKKKGKVSELEQYLKGKNLDSHIGIGHTRWATHGEPNDVNAHPHYSSTGKLAIIHNGIIENYSALKQELINKGHKFLSETDTEVFIHFIEDIKEHEKCSLDEAVRLALTRVIGAYAIVIMSLEDPDLLVAARKGSPLVVGVGKDEFFLASDATPIVEYTNEVVYLNDQEIAVIHGGKLSIKNTANLPLTPYIQTVDLELEAIEKGGFEHFMLKEIFEQPRSISDCMRGRLDSATGRLVLGGLREYVNKLVNADRILIVACGTSWHAGLVAEYFFEEFCRIPVEVEYASEFRYRNPVVREGDVVIAISQSGETADTLAAIELAKSKGAIIFGVCNVVGSSIPRATHAGAYTHAGPEIGVASTKAFTAQLTVLNLIALIVAQKKGTITEQKFHELLVDMETIPAKVEKALKLNDQIKVIADTFKDASNFLYLGRGYNFPVALEGALKLKEISYIHAEGYPAAEMKHGPIALIDQEMPVVFIATQDSSYEKIVSNIQEVKARKGRVISVVTEGDKLIPKMSEFTIEVPAVHEALMPMVSVIPLQLLSYHIAVMRGCNVDQPRNLAKSVTVE</sequence>
<dbReference type="EMBL" id="JAHESF010000040">
    <property type="protein sequence ID" value="MBT1700395.1"/>
    <property type="molecule type" value="Genomic_DNA"/>
</dbReference>